<keyword evidence="4" id="KW-1133">Transmembrane helix</keyword>
<keyword evidence="3" id="KW-1278">Translocase</keyword>
<sequence length="211" mass="22214">MSAVLTVPVFALSMIPAIQFTNWQWLAFALASPVAVWGAWPFHRTAVTQARHLGVGMDTLISLGVIAAYGWSIYALFFGGAGMPGMHMTLQLFGRPDAGAQDVYLEVASTVTVFLLAGRYLEAKARVRSGAALHALLELGALEATLVRDGREERVAVSSLVVGDVFVVRPGEKIATDGVVTRGSAAVDASLLTGESVPIEVSEGDDVSGAR</sequence>
<dbReference type="PANTHER" id="PTHR43520:SF8">
    <property type="entry name" value="P-TYPE CU(+) TRANSPORTER"/>
    <property type="match status" value="1"/>
</dbReference>
<gene>
    <name evidence="6" type="ORF">GCM10025867_37260</name>
</gene>
<evidence type="ECO:0000256" key="2">
    <source>
        <dbReference type="ARBA" id="ARBA00022723"/>
    </source>
</evidence>
<name>A0ABM8GSU0_9MICO</name>
<dbReference type="InterPro" id="IPR059000">
    <property type="entry name" value="ATPase_P-type_domA"/>
</dbReference>
<proteinExistence type="predicted"/>
<dbReference type="Pfam" id="PF00122">
    <property type="entry name" value="E1-E2_ATPase"/>
    <property type="match status" value="1"/>
</dbReference>
<dbReference type="EMBL" id="AP027732">
    <property type="protein sequence ID" value="BDZ51485.1"/>
    <property type="molecule type" value="Genomic_DNA"/>
</dbReference>
<comment type="subcellular location">
    <subcellularLocation>
        <location evidence="1">Membrane</location>
        <topology evidence="1">Multi-pass membrane protein</topology>
    </subcellularLocation>
</comment>
<dbReference type="Gene3D" id="2.70.150.10">
    <property type="entry name" value="Calcium-transporting ATPase, cytoplasmic transduction domain A"/>
    <property type="match status" value="1"/>
</dbReference>
<evidence type="ECO:0000313" key="6">
    <source>
        <dbReference type="EMBL" id="BDZ51485.1"/>
    </source>
</evidence>
<keyword evidence="2" id="KW-0479">Metal-binding</keyword>
<dbReference type="InterPro" id="IPR008250">
    <property type="entry name" value="ATPase_P-typ_transduc_dom_A_sf"/>
</dbReference>
<organism evidence="6 7">
    <name type="scientific">Frondihabitans sucicola</name>
    <dbReference type="NCBI Taxonomy" id="1268041"/>
    <lineage>
        <taxon>Bacteria</taxon>
        <taxon>Bacillati</taxon>
        <taxon>Actinomycetota</taxon>
        <taxon>Actinomycetes</taxon>
        <taxon>Micrococcales</taxon>
        <taxon>Microbacteriaceae</taxon>
        <taxon>Frondihabitans</taxon>
    </lineage>
</organism>
<dbReference type="SUPFAM" id="SSF81653">
    <property type="entry name" value="Calcium ATPase, transduction domain A"/>
    <property type="match status" value="1"/>
</dbReference>
<evidence type="ECO:0000256" key="1">
    <source>
        <dbReference type="ARBA" id="ARBA00004141"/>
    </source>
</evidence>
<feature type="transmembrane region" description="Helical" evidence="4">
    <location>
        <begin position="27"/>
        <end position="47"/>
    </location>
</feature>
<evidence type="ECO:0000256" key="4">
    <source>
        <dbReference type="SAM" id="Phobius"/>
    </source>
</evidence>
<protein>
    <recommendedName>
        <fullName evidence="5">P-type ATPase A domain-containing protein</fullName>
    </recommendedName>
</protein>
<keyword evidence="4" id="KW-0812">Transmembrane</keyword>
<feature type="transmembrane region" description="Helical" evidence="4">
    <location>
        <begin position="59"/>
        <end position="83"/>
    </location>
</feature>
<evidence type="ECO:0000256" key="3">
    <source>
        <dbReference type="ARBA" id="ARBA00022967"/>
    </source>
</evidence>
<evidence type="ECO:0000313" key="7">
    <source>
        <dbReference type="Proteomes" id="UP001321486"/>
    </source>
</evidence>
<dbReference type="PANTHER" id="PTHR43520">
    <property type="entry name" value="ATP7, ISOFORM B"/>
    <property type="match status" value="1"/>
</dbReference>
<dbReference type="Proteomes" id="UP001321486">
    <property type="component" value="Chromosome"/>
</dbReference>
<evidence type="ECO:0000259" key="5">
    <source>
        <dbReference type="Pfam" id="PF00122"/>
    </source>
</evidence>
<keyword evidence="7" id="KW-1185">Reference proteome</keyword>
<accession>A0ABM8GSU0</accession>
<keyword evidence="4" id="KW-0472">Membrane</keyword>
<reference evidence="7" key="1">
    <citation type="journal article" date="2019" name="Int. J. Syst. Evol. Microbiol.">
        <title>The Global Catalogue of Microorganisms (GCM) 10K type strain sequencing project: providing services to taxonomists for standard genome sequencing and annotation.</title>
        <authorList>
            <consortium name="The Broad Institute Genomics Platform"/>
            <consortium name="The Broad Institute Genome Sequencing Center for Infectious Disease"/>
            <person name="Wu L."/>
            <person name="Ma J."/>
        </authorList>
    </citation>
    <scope>NUCLEOTIDE SEQUENCE [LARGE SCALE GENOMIC DNA]</scope>
    <source>
        <strain evidence="7">NBRC 108728</strain>
    </source>
</reference>
<feature type="domain" description="P-type ATPase A" evidence="5">
    <location>
        <begin position="142"/>
        <end position="208"/>
    </location>
</feature>